<dbReference type="InterPro" id="IPR052336">
    <property type="entry name" value="MlaD_Phospholipid_Transporter"/>
</dbReference>
<feature type="domain" description="Mce/MlaD" evidence="2">
    <location>
        <begin position="40"/>
        <end position="117"/>
    </location>
</feature>
<evidence type="ECO:0000313" key="4">
    <source>
        <dbReference type="Proteomes" id="UP000676169"/>
    </source>
</evidence>
<dbReference type="AlphaFoldDB" id="A0A975G6U6"/>
<accession>A0A975G6U6</accession>
<keyword evidence="4" id="KW-1185">Reference proteome</keyword>
<proteinExistence type="predicted"/>
<dbReference type="EMBL" id="CP073100">
    <property type="protein sequence ID" value="QUE50412.1"/>
    <property type="molecule type" value="Genomic_DNA"/>
</dbReference>
<dbReference type="KEGG" id="lamb:KBB96_16275"/>
<evidence type="ECO:0000259" key="2">
    <source>
        <dbReference type="Pfam" id="PF02470"/>
    </source>
</evidence>
<reference evidence="3" key="1">
    <citation type="submission" date="2021-04" db="EMBL/GenBank/DDBJ databases">
        <title>Luteolibacter sp. 32A isolated from the skin of an Anderson's salamander (Ambystoma andersonii).</title>
        <authorList>
            <person name="Spergser J."/>
            <person name="Busse H.-J."/>
        </authorList>
    </citation>
    <scope>NUCLEOTIDE SEQUENCE</scope>
    <source>
        <strain evidence="3">32A</strain>
    </source>
</reference>
<dbReference type="RefSeq" id="WP_211630552.1">
    <property type="nucleotide sequence ID" value="NZ_CP073100.1"/>
</dbReference>
<sequence>MASSERRTELFVGLFFLVGLLLLGGLIIQFGRFGDRIRGHYEVTVIFDDASGLIKGSEVRMGGAKIGKVAAAPELNEAVKVQVVLSVDDRIRIPSGSNIQIASASLLGDKLVVITPPVEKTGAYLEPNQTVFGGAPGGLDAIADQATKVTEDVRRLMKNTEGTVIKIDSAVDDLRAVTGRLGETVEKVNVSILSDKNLANVDDTIANLKDATAEWKKASTELQPAIADAREAIHSIQKAADGADKAITDIRPAFKEVPKAVDAIANAADSIGHAVSKAEKSEGLLGALAYDKDTGTDARTFIRNLRQRGILRYKDAEMEDENDPRNRFRGKRR</sequence>
<keyword evidence="1" id="KW-1133">Transmembrane helix</keyword>
<dbReference type="PANTHER" id="PTHR33371:SF4">
    <property type="entry name" value="INTERMEMBRANE PHOSPHOLIPID TRANSPORT SYSTEM BINDING PROTEIN MLAD"/>
    <property type="match status" value="1"/>
</dbReference>
<keyword evidence="1" id="KW-0812">Transmembrane</keyword>
<dbReference type="PANTHER" id="PTHR33371">
    <property type="entry name" value="INTERMEMBRANE PHOSPHOLIPID TRANSPORT SYSTEM BINDING PROTEIN MLAD-RELATED"/>
    <property type="match status" value="1"/>
</dbReference>
<evidence type="ECO:0000313" key="3">
    <source>
        <dbReference type="EMBL" id="QUE50412.1"/>
    </source>
</evidence>
<feature type="transmembrane region" description="Helical" evidence="1">
    <location>
        <begin position="12"/>
        <end position="31"/>
    </location>
</feature>
<dbReference type="Pfam" id="PF02470">
    <property type="entry name" value="MlaD"/>
    <property type="match status" value="1"/>
</dbReference>
<name>A0A975G6U6_9BACT</name>
<dbReference type="Gene3D" id="1.10.287.950">
    <property type="entry name" value="Methyl-accepting chemotaxis protein"/>
    <property type="match status" value="1"/>
</dbReference>
<protein>
    <submittedName>
        <fullName evidence="3">MCE family protein</fullName>
    </submittedName>
</protein>
<organism evidence="3 4">
    <name type="scientific">Luteolibacter ambystomatis</name>
    <dbReference type="NCBI Taxonomy" id="2824561"/>
    <lineage>
        <taxon>Bacteria</taxon>
        <taxon>Pseudomonadati</taxon>
        <taxon>Verrucomicrobiota</taxon>
        <taxon>Verrucomicrobiia</taxon>
        <taxon>Verrucomicrobiales</taxon>
        <taxon>Verrucomicrobiaceae</taxon>
        <taxon>Luteolibacter</taxon>
    </lineage>
</organism>
<dbReference type="Proteomes" id="UP000676169">
    <property type="component" value="Chromosome"/>
</dbReference>
<gene>
    <name evidence="3" type="ORF">KBB96_16275</name>
</gene>
<evidence type="ECO:0000256" key="1">
    <source>
        <dbReference type="SAM" id="Phobius"/>
    </source>
</evidence>
<dbReference type="InterPro" id="IPR003399">
    <property type="entry name" value="Mce/MlaD"/>
</dbReference>
<keyword evidence="1" id="KW-0472">Membrane</keyword>
<dbReference type="SUPFAM" id="SSF58104">
    <property type="entry name" value="Methyl-accepting chemotaxis protein (MCP) signaling domain"/>
    <property type="match status" value="1"/>
</dbReference>